<protein>
    <recommendedName>
        <fullName evidence="7">Cysteine-rich transmembrane domain-containing protein</fullName>
    </recommendedName>
</protein>
<comment type="similarity">
    <text evidence="2">Belongs to the CYSTM1 family.</text>
</comment>
<reference evidence="8 9" key="1">
    <citation type="submission" date="2021-05" db="EMBL/GenBank/DDBJ databases">
        <title>Genome Assembly of Synthetic Allotetraploid Brassica napus Reveals Homoeologous Exchanges between Subgenomes.</title>
        <authorList>
            <person name="Davis J.T."/>
        </authorList>
    </citation>
    <scope>NUCLEOTIDE SEQUENCE [LARGE SCALE GENOMIC DNA]</scope>
    <source>
        <strain evidence="9">cv. Da-Ae</strain>
        <tissue evidence="8">Seedling</tissue>
    </source>
</reference>
<proteinExistence type="inferred from homology"/>
<evidence type="ECO:0000313" key="9">
    <source>
        <dbReference type="Proteomes" id="UP000824890"/>
    </source>
</evidence>
<feature type="region of interest" description="Disordered" evidence="6">
    <location>
        <begin position="182"/>
        <end position="208"/>
    </location>
</feature>
<dbReference type="InterPro" id="IPR044850">
    <property type="entry name" value="WIH1-like"/>
</dbReference>
<keyword evidence="9" id="KW-1185">Reference proteome</keyword>
<gene>
    <name evidence="8" type="ORF">HID58_039795</name>
</gene>
<dbReference type="PANTHER" id="PTHR31568">
    <property type="entry name" value="RCG49325, ISOFORM CRA_A"/>
    <property type="match status" value="1"/>
</dbReference>
<dbReference type="EMBL" id="JAGKQM010000010">
    <property type="protein sequence ID" value="KAH0907968.1"/>
    <property type="molecule type" value="Genomic_DNA"/>
</dbReference>
<dbReference type="PANTHER" id="PTHR31568:SF66">
    <property type="entry name" value="PROTEIN CYSTEINE-RICH TRANSMEMBRANE MODULE 12"/>
    <property type="match status" value="1"/>
</dbReference>
<evidence type="ECO:0000259" key="7">
    <source>
        <dbReference type="Pfam" id="PF12734"/>
    </source>
</evidence>
<organism evidence="8 9">
    <name type="scientific">Brassica napus</name>
    <name type="common">Rape</name>
    <dbReference type="NCBI Taxonomy" id="3708"/>
    <lineage>
        <taxon>Eukaryota</taxon>
        <taxon>Viridiplantae</taxon>
        <taxon>Streptophyta</taxon>
        <taxon>Embryophyta</taxon>
        <taxon>Tracheophyta</taxon>
        <taxon>Spermatophyta</taxon>
        <taxon>Magnoliopsida</taxon>
        <taxon>eudicotyledons</taxon>
        <taxon>Gunneridae</taxon>
        <taxon>Pentapetalae</taxon>
        <taxon>rosids</taxon>
        <taxon>malvids</taxon>
        <taxon>Brassicales</taxon>
        <taxon>Brassicaceae</taxon>
        <taxon>Brassiceae</taxon>
        <taxon>Brassica</taxon>
    </lineage>
</organism>
<evidence type="ECO:0000256" key="3">
    <source>
        <dbReference type="ARBA" id="ARBA00022692"/>
    </source>
</evidence>
<accession>A0ABQ8BT81</accession>
<keyword evidence="5" id="KW-0472">Membrane</keyword>
<dbReference type="InterPro" id="IPR028144">
    <property type="entry name" value="CYSTM_dom"/>
</dbReference>
<sequence>IHLSSLTPHHHHRQTSSTHVSPISESINRLIKISSVTIRRNHREEDFAETITVNLGRASIVLRRPDGASASRRQNQIVAQRVSPHFPHHDRAFTPEPDPPWTAFFQNSGKAKKGGDVSKAKIEDFKGGFRGSGDGTYVHAPADHRTRIKVLQFVKLSNKTVTRASQEKQMQKDMRTAEDQHFPPGYPAAEEVFEQPGQDKNKKKPFETKQKGDRGFIEGCLFALCCCWICEMCF</sequence>
<evidence type="ECO:0000256" key="5">
    <source>
        <dbReference type="ARBA" id="ARBA00023136"/>
    </source>
</evidence>
<dbReference type="Proteomes" id="UP000824890">
    <property type="component" value="Unassembled WGS sequence"/>
</dbReference>
<evidence type="ECO:0000256" key="1">
    <source>
        <dbReference type="ARBA" id="ARBA00004167"/>
    </source>
</evidence>
<keyword evidence="4" id="KW-1133">Transmembrane helix</keyword>
<dbReference type="Pfam" id="PF12734">
    <property type="entry name" value="CYSTM"/>
    <property type="match status" value="1"/>
</dbReference>
<evidence type="ECO:0000256" key="2">
    <source>
        <dbReference type="ARBA" id="ARBA00009444"/>
    </source>
</evidence>
<feature type="non-terminal residue" evidence="8">
    <location>
        <position position="1"/>
    </location>
</feature>
<evidence type="ECO:0000256" key="4">
    <source>
        <dbReference type="ARBA" id="ARBA00022989"/>
    </source>
</evidence>
<evidence type="ECO:0000256" key="6">
    <source>
        <dbReference type="SAM" id="MobiDB-lite"/>
    </source>
</evidence>
<keyword evidence="3" id="KW-0812">Transmembrane</keyword>
<feature type="domain" description="Cysteine-rich transmembrane" evidence="7">
    <location>
        <begin position="184"/>
        <end position="234"/>
    </location>
</feature>
<feature type="region of interest" description="Disordered" evidence="6">
    <location>
        <begin position="1"/>
        <end position="23"/>
    </location>
</feature>
<comment type="subcellular location">
    <subcellularLocation>
        <location evidence="1">Membrane</location>
        <topology evidence="1">Single-pass membrane protein</topology>
    </subcellularLocation>
</comment>
<comment type="caution">
    <text evidence="8">The sequence shown here is derived from an EMBL/GenBank/DDBJ whole genome shotgun (WGS) entry which is preliminary data.</text>
</comment>
<evidence type="ECO:0000313" key="8">
    <source>
        <dbReference type="EMBL" id="KAH0907968.1"/>
    </source>
</evidence>
<name>A0ABQ8BT81_BRANA</name>
<feature type="compositionally biased region" description="Basic and acidic residues" evidence="6">
    <location>
        <begin position="197"/>
        <end position="208"/>
    </location>
</feature>